<dbReference type="KEGG" id="salf:SMD44_03284"/>
<name>A0A1Z1WBM9_9ACTN</name>
<protein>
    <submittedName>
        <fullName evidence="2">Uncharacterized protein</fullName>
    </submittedName>
</protein>
<dbReference type="EMBL" id="CP021748">
    <property type="protein sequence ID" value="ARX83854.1"/>
    <property type="molecule type" value="Genomic_DNA"/>
</dbReference>
<feature type="region of interest" description="Disordered" evidence="1">
    <location>
        <begin position="86"/>
        <end position="105"/>
    </location>
</feature>
<organism evidence="2 3">
    <name type="scientific">Streptomyces alboflavus</name>
    <dbReference type="NCBI Taxonomy" id="67267"/>
    <lineage>
        <taxon>Bacteria</taxon>
        <taxon>Bacillati</taxon>
        <taxon>Actinomycetota</taxon>
        <taxon>Actinomycetes</taxon>
        <taxon>Kitasatosporales</taxon>
        <taxon>Streptomycetaceae</taxon>
        <taxon>Streptomyces</taxon>
    </lineage>
</organism>
<keyword evidence="3" id="KW-1185">Reference proteome</keyword>
<evidence type="ECO:0000256" key="1">
    <source>
        <dbReference type="SAM" id="MobiDB-lite"/>
    </source>
</evidence>
<sequence length="147" mass="16155">MLCYLVAEEAEGGERCHRVYDAAGEEIGAVRRIPPTSKLFKHTWRIEQPGHPEIVGRNEWASGGVKQMADRATGKVLTEALNGLSHIIPPGESGTSDSGGSQRQSRKLEWWSGGELVMVSHSIKMIKVQADWLDRRLAFAFAVLGDS</sequence>
<feature type="compositionally biased region" description="Polar residues" evidence="1">
    <location>
        <begin position="93"/>
        <end position="103"/>
    </location>
</feature>
<evidence type="ECO:0000313" key="3">
    <source>
        <dbReference type="Proteomes" id="UP000195880"/>
    </source>
</evidence>
<evidence type="ECO:0000313" key="2">
    <source>
        <dbReference type="EMBL" id="ARX83854.1"/>
    </source>
</evidence>
<accession>A0A1Z1WBM9</accession>
<gene>
    <name evidence="2" type="ORF">SMD44_03284</name>
</gene>
<dbReference type="Proteomes" id="UP000195880">
    <property type="component" value="Chromosome"/>
</dbReference>
<proteinExistence type="predicted"/>
<reference evidence="2 3" key="1">
    <citation type="submission" date="2017-05" db="EMBL/GenBank/DDBJ databases">
        <title>Streptomyces alboflavus Genome sequencing and assembly.</title>
        <authorList>
            <person name="Wang Y."/>
            <person name="Du B."/>
            <person name="Ding Y."/>
            <person name="Liu H."/>
            <person name="Hou Q."/>
            <person name="Liu K."/>
            <person name="Wang C."/>
            <person name="Yao L."/>
        </authorList>
    </citation>
    <scope>NUCLEOTIDE SEQUENCE [LARGE SCALE GENOMIC DNA]</scope>
    <source>
        <strain evidence="2 3">MDJK44</strain>
    </source>
</reference>
<dbReference type="AlphaFoldDB" id="A0A1Z1WBM9"/>